<feature type="transmembrane region" description="Helical" evidence="8">
    <location>
        <begin position="119"/>
        <end position="143"/>
    </location>
</feature>
<feature type="non-terminal residue" evidence="10">
    <location>
        <position position="797"/>
    </location>
</feature>
<keyword evidence="2" id="KW-0813">Transport</keyword>
<name>A0A9W7FUG2_9STRA</name>
<comment type="subcellular location">
    <subcellularLocation>
        <location evidence="1">Membrane</location>
        <topology evidence="1">Multi-pass membrane protein</topology>
    </subcellularLocation>
</comment>
<feature type="region of interest" description="Disordered" evidence="7">
    <location>
        <begin position="1"/>
        <end position="21"/>
    </location>
</feature>
<keyword evidence="3 8" id="KW-0812">Transmembrane</keyword>
<evidence type="ECO:0000256" key="3">
    <source>
        <dbReference type="ARBA" id="ARBA00022692"/>
    </source>
</evidence>
<evidence type="ECO:0000256" key="4">
    <source>
        <dbReference type="ARBA" id="ARBA00022737"/>
    </source>
</evidence>
<protein>
    <recommendedName>
        <fullName evidence="9">RCK C-terminal domain-containing protein</fullName>
    </recommendedName>
</protein>
<feature type="region of interest" description="Disordered" evidence="7">
    <location>
        <begin position="375"/>
        <end position="394"/>
    </location>
</feature>
<feature type="region of interest" description="Disordered" evidence="7">
    <location>
        <begin position="426"/>
        <end position="476"/>
    </location>
</feature>
<dbReference type="GO" id="GO:0008324">
    <property type="term" value="F:monoatomic cation transmembrane transporter activity"/>
    <property type="evidence" value="ECO:0007669"/>
    <property type="project" value="InterPro"/>
</dbReference>
<keyword evidence="11" id="KW-1185">Reference proteome</keyword>
<dbReference type="InterPro" id="IPR004680">
    <property type="entry name" value="Cit_transptr-like_dom"/>
</dbReference>
<evidence type="ECO:0000256" key="5">
    <source>
        <dbReference type="ARBA" id="ARBA00022989"/>
    </source>
</evidence>
<reference evidence="10" key="1">
    <citation type="submission" date="2022-07" db="EMBL/GenBank/DDBJ databases">
        <title>Genome analysis of Parmales, a sister group of diatoms, reveals the evolutionary specialization of diatoms from phago-mixotrophs to photoautotrophs.</title>
        <authorList>
            <person name="Ban H."/>
            <person name="Sato S."/>
            <person name="Yoshikawa S."/>
            <person name="Kazumasa Y."/>
            <person name="Nakamura Y."/>
            <person name="Ichinomiya M."/>
            <person name="Saitoh K."/>
            <person name="Sato N."/>
            <person name="Blanc-Mathieu R."/>
            <person name="Endo H."/>
            <person name="Kuwata A."/>
            <person name="Ogata H."/>
        </authorList>
    </citation>
    <scope>NUCLEOTIDE SEQUENCE</scope>
</reference>
<gene>
    <name evidence="10" type="ORF">TrRE_jg10071</name>
</gene>
<feature type="compositionally biased region" description="Polar residues" evidence="7">
    <location>
        <begin position="465"/>
        <end position="476"/>
    </location>
</feature>
<keyword evidence="5 8" id="KW-1133">Transmembrane helix</keyword>
<dbReference type="InterPro" id="IPR036721">
    <property type="entry name" value="RCK_C_sf"/>
</dbReference>
<feature type="domain" description="RCK C-terminal" evidence="9">
    <location>
        <begin position="245"/>
        <end position="332"/>
    </location>
</feature>
<dbReference type="PANTHER" id="PTHR43652">
    <property type="entry name" value="BASIC AMINO ACID ANTIPORTER YFCC-RELATED"/>
    <property type="match status" value="1"/>
</dbReference>
<dbReference type="InterPro" id="IPR006037">
    <property type="entry name" value="RCK_C"/>
</dbReference>
<evidence type="ECO:0000313" key="11">
    <source>
        <dbReference type="Proteomes" id="UP001165082"/>
    </source>
</evidence>
<organism evidence="10 11">
    <name type="scientific">Triparma retinervis</name>
    <dbReference type="NCBI Taxonomy" id="2557542"/>
    <lineage>
        <taxon>Eukaryota</taxon>
        <taxon>Sar</taxon>
        <taxon>Stramenopiles</taxon>
        <taxon>Ochrophyta</taxon>
        <taxon>Bolidophyceae</taxon>
        <taxon>Parmales</taxon>
        <taxon>Triparmaceae</taxon>
        <taxon>Triparma</taxon>
    </lineage>
</organism>
<keyword evidence="6 8" id="KW-0472">Membrane</keyword>
<feature type="compositionally biased region" description="Polar residues" evidence="7">
    <location>
        <begin position="1"/>
        <end position="18"/>
    </location>
</feature>
<dbReference type="PANTHER" id="PTHR43652:SF2">
    <property type="entry name" value="BASIC AMINO ACID ANTIPORTER YFCC-RELATED"/>
    <property type="match status" value="1"/>
</dbReference>
<dbReference type="GO" id="GO:0005886">
    <property type="term" value="C:plasma membrane"/>
    <property type="evidence" value="ECO:0007669"/>
    <property type="project" value="TreeGrafter"/>
</dbReference>
<feature type="region of interest" description="Disordered" evidence="7">
    <location>
        <begin position="337"/>
        <end position="367"/>
    </location>
</feature>
<evidence type="ECO:0000313" key="10">
    <source>
        <dbReference type="EMBL" id="GMI20563.1"/>
    </source>
</evidence>
<dbReference type="EMBL" id="BRXZ01008050">
    <property type="protein sequence ID" value="GMI20563.1"/>
    <property type="molecule type" value="Genomic_DNA"/>
</dbReference>
<proteinExistence type="predicted"/>
<feature type="domain" description="RCK C-terminal" evidence="9">
    <location>
        <begin position="584"/>
        <end position="659"/>
    </location>
</feature>
<evidence type="ECO:0000256" key="7">
    <source>
        <dbReference type="SAM" id="MobiDB-lite"/>
    </source>
</evidence>
<dbReference type="OrthoDB" id="442352at2759"/>
<evidence type="ECO:0000256" key="2">
    <source>
        <dbReference type="ARBA" id="ARBA00022448"/>
    </source>
</evidence>
<dbReference type="Pfam" id="PF03600">
    <property type="entry name" value="CitMHS"/>
    <property type="match status" value="1"/>
</dbReference>
<dbReference type="Gene3D" id="3.30.70.1450">
    <property type="entry name" value="Regulator of K+ conductance, C-terminal domain"/>
    <property type="match status" value="2"/>
</dbReference>
<evidence type="ECO:0000256" key="1">
    <source>
        <dbReference type="ARBA" id="ARBA00004141"/>
    </source>
</evidence>
<comment type="caution">
    <text evidence="10">The sequence shown here is derived from an EMBL/GenBank/DDBJ whole genome shotgun (WGS) entry which is preliminary data.</text>
</comment>
<dbReference type="PROSITE" id="PS51202">
    <property type="entry name" value="RCK_C"/>
    <property type="match status" value="2"/>
</dbReference>
<evidence type="ECO:0000256" key="8">
    <source>
        <dbReference type="SAM" id="Phobius"/>
    </source>
</evidence>
<dbReference type="Proteomes" id="UP001165082">
    <property type="component" value="Unassembled WGS sequence"/>
</dbReference>
<accession>A0A9W7FUG2</accession>
<dbReference type="AlphaFoldDB" id="A0A9W7FUG2"/>
<dbReference type="GO" id="GO:0006813">
    <property type="term" value="P:potassium ion transport"/>
    <property type="evidence" value="ECO:0007669"/>
    <property type="project" value="InterPro"/>
</dbReference>
<feature type="transmembrane region" description="Helical" evidence="8">
    <location>
        <begin position="25"/>
        <end position="43"/>
    </location>
</feature>
<keyword evidence="4" id="KW-0677">Repeat</keyword>
<feature type="transmembrane region" description="Helical" evidence="8">
    <location>
        <begin position="50"/>
        <end position="72"/>
    </location>
</feature>
<evidence type="ECO:0000256" key="6">
    <source>
        <dbReference type="ARBA" id="ARBA00023136"/>
    </source>
</evidence>
<sequence>MTMTMSNRMLNSVASSESPRPESPFTIGWMCFVLLLMFLLLISDKVGADLVMMLALTLCMLANIVTVAQGTFGFSNEGLLTVMVLFVVAGGISRTGGLDWYMSKALGRPRTMVGAQLKLMVPIAVISAFLNNTPVVMVMIPIVQRWGKAIKVSVSQLLIPLSFASILGGTCTLIGTSTNLVVEGLLREVDFCLPKYQNAVNQKYCDSPPTIGLFDLGKYGVPIVFVGMAYIICFSTLLLPNNPPDACAPGAAQDDDIMVRAKVLKWSPVAGKTVRDSGMRGLPGMFLVSVQDFDSGITTRAVGPEMVLSVGDLLSFSGKFDDFGRVCSEYGLEAVTNENDDGAEGRNGTVEASEPLERVVEEEDQQGQNLQEFDQGEGAKAAEPPPSHPNISLATYGSTKEEFMTSSRDVRYAAILALREMMDTHAAAGPGNASTPPSGKRSRSTSLGSRPQGGGGEERAPQGGRTPNRQNSGDRSSALTFLNSLAPATVVVSPDPLTSKKNVILLGVNAPDRPGLLHDISKGLARLSLQALRTEAHVVGLRSASIWRCEVGGSLRRERRLRYGVDEGDVEEIWSVLNALLETEGGGEAAKQRGLRVVRTRVTGESTLLGKTAKEAKFRVCFRAAIVAVKRGGGVLGGTLRDVRFEKNDVLLLQVGDDSPLGPGFFIGGDEVSQEMVDLDVSTLSSPRPLDALNKSMADLEANRAIVSDLVRDLLVETPISFHDGEEGGDILGTFVGQEFLSAMVVAKGSKLAGRTMEQSGISKLPGVHLFSIERPVARGVPGGPGEGAAGPGGPIP</sequence>
<dbReference type="SUPFAM" id="SSF116726">
    <property type="entry name" value="TrkA C-terminal domain-like"/>
    <property type="match status" value="2"/>
</dbReference>
<feature type="transmembrane region" description="Helical" evidence="8">
    <location>
        <begin position="78"/>
        <end position="98"/>
    </location>
</feature>
<dbReference type="InterPro" id="IPR051679">
    <property type="entry name" value="DASS-Related_Transporters"/>
</dbReference>
<evidence type="ECO:0000259" key="9">
    <source>
        <dbReference type="PROSITE" id="PS51202"/>
    </source>
</evidence>